<comment type="caution">
    <text evidence="1">The sequence shown here is derived from an EMBL/GenBank/DDBJ whole genome shotgun (WGS) entry which is preliminary data.</text>
</comment>
<dbReference type="AlphaFoldDB" id="A0A0F8ZH68"/>
<dbReference type="EMBL" id="LAZR01047919">
    <property type="protein sequence ID" value="KKK93098.1"/>
    <property type="molecule type" value="Genomic_DNA"/>
</dbReference>
<organism evidence="1">
    <name type="scientific">marine sediment metagenome</name>
    <dbReference type="NCBI Taxonomy" id="412755"/>
    <lineage>
        <taxon>unclassified sequences</taxon>
        <taxon>metagenomes</taxon>
        <taxon>ecological metagenomes</taxon>
    </lineage>
</organism>
<accession>A0A0F8ZH68</accession>
<proteinExistence type="predicted"/>
<protein>
    <submittedName>
        <fullName evidence="1">Uncharacterized protein</fullName>
    </submittedName>
</protein>
<reference evidence="1" key="1">
    <citation type="journal article" date="2015" name="Nature">
        <title>Complex archaea that bridge the gap between prokaryotes and eukaryotes.</title>
        <authorList>
            <person name="Spang A."/>
            <person name="Saw J.H."/>
            <person name="Jorgensen S.L."/>
            <person name="Zaremba-Niedzwiedzka K."/>
            <person name="Martijn J."/>
            <person name="Lind A.E."/>
            <person name="van Eijk R."/>
            <person name="Schleper C."/>
            <person name="Guy L."/>
            <person name="Ettema T.J."/>
        </authorList>
    </citation>
    <scope>NUCLEOTIDE SEQUENCE</scope>
</reference>
<gene>
    <name evidence="1" type="ORF">LCGC14_2696280</name>
</gene>
<evidence type="ECO:0000313" key="1">
    <source>
        <dbReference type="EMBL" id="KKK93098.1"/>
    </source>
</evidence>
<name>A0A0F8ZH68_9ZZZZ</name>
<sequence>MNATDQLCIHDPRNEDGCSCNESEKGSCPGPRFGSGLNSCACDNCFYGRDELAREVLDAHKLIKEAARLLDDAAERLTEIHSPIEVAIALSLYGYNVGPAVRAQRLYDHFEGHCAELIDLREVLVGRVAFAATEFAYPTAKVYVQHALGKYGDEARRHVAANEDLA</sequence>